<proteinExistence type="predicted"/>
<evidence type="ECO:0000313" key="2">
    <source>
        <dbReference type="Proteomes" id="UP000254834"/>
    </source>
</evidence>
<sequence length="208" mass="24932">MKYDMLKFILNSSEYFFINLHNTNDVIDCCYRTSIFLNLNNNQTEIANEDIQEYSERFDLLLTLALSQELKLHISIKKDLGFYWNQDMNEKNPAIFYEQGDGHLDWIGTKYLLWSTSGEAFQQFGTWLYNDKFGNIIFEVTPIYPKTFINKEDPVEVKAYQEWMKKSYKPFYTRIIPKEVAEQWLKQCKLLLQTIHDNTKRLDEQEEL</sequence>
<protein>
    <submittedName>
        <fullName evidence="1">Uncharacterized protein</fullName>
    </submittedName>
</protein>
<dbReference type="EMBL" id="CP025544">
    <property type="protein sequence ID" value="AXK60436.1"/>
    <property type="molecule type" value="Genomic_DNA"/>
</dbReference>
<dbReference type="OrthoDB" id="2182778at2"/>
<organism evidence="1 2">
    <name type="scientific">Candidatus Chromulinivorax destructor</name>
    <dbReference type="NCBI Taxonomy" id="2066483"/>
    <lineage>
        <taxon>Bacteria</taxon>
        <taxon>Candidatus Babelota</taxon>
        <taxon>Candidatus Babeliae</taxon>
        <taxon>Candidatus Babeliales</taxon>
        <taxon>Candidatus Chromulinivoraceae</taxon>
        <taxon>Candidatus Chromulinivorax</taxon>
    </lineage>
</organism>
<accession>A0A345ZAW9</accession>
<evidence type="ECO:0000313" key="1">
    <source>
        <dbReference type="EMBL" id="AXK60436.1"/>
    </source>
</evidence>
<dbReference type="KEGG" id="cdes:C0J27_01585"/>
<name>A0A345ZAW9_9BACT</name>
<reference evidence="1 2" key="1">
    <citation type="submission" date="2017-12" db="EMBL/GenBank/DDBJ databases">
        <title>Chromulinavorax destructans is a abundant pathogen of dominant heterotrophic picoflagllates.</title>
        <authorList>
            <person name="Deeg C.M."/>
            <person name="Zimmer M."/>
            <person name="Suttle C.A."/>
        </authorList>
    </citation>
    <scope>NUCLEOTIDE SEQUENCE [LARGE SCALE GENOMIC DNA]</scope>
    <source>
        <strain evidence="1 2">SeV1</strain>
    </source>
</reference>
<keyword evidence="2" id="KW-1185">Reference proteome</keyword>
<dbReference type="RefSeq" id="WP_115585451.1">
    <property type="nucleotide sequence ID" value="NZ_CP025544.1"/>
</dbReference>
<dbReference type="AlphaFoldDB" id="A0A345ZAW9"/>
<gene>
    <name evidence="1" type="ORF">C0J27_01585</name>
</gene>
<dbReference type="Proteomes" id="UP000254834">
    <property type="component" value="Chromosome"/>
</dbReference>